<dbReference type="Pfam" id="PF13715">
    <property type="entry name" value="CarbopepD_reg_2"/>
    <property type="match status" value="1"/>
</dbReference>
<evidence type="ECO:0008006" key="3">
    <source>
        <dbReference type="Google" id="ProtNLM"/>
    </source>
</evidence>
<evidence type="ECO:0000313" key="1">
    <source>
        <dbReference type="EMBL" id="NKI88978.1"/>
    </source>
</evidence>
<protein>
    <recommendedName>
        <fullName evidence="3">Carboxypeptidase-like regulatory domain-containing protein</fullName>
    </recommendedName>
</protein>
<comment type="caution">
    <text evidence="1">The sequence shown here is derived from an EMBL/GenBank/DDBJ whole genome shotgun (WGS) entry which is preliminary data.</text>
</comment>
<proteinExistence type="predicted"/>
<dbReference type="RefSeq" id="WP_168672612.1">
    <property type="nucleotide sequence ID" value="NZ_JAAVTK010000003.1"/>
</dbReference>
<dbReference type="EMBL" id="JAAVTK010000003">
    <property type="protein sequence ID" value="NKI88978.1"/>
    <property type="molecule type" value="Genomic_DNA"/>
</dbReference>
<accession>A0ABX1HFF5</accession>
<name>A0ABX1HFF5_9BACT</name>
<dbReference type="Gene3D" id="2.60.40.1120">
    <property type="entry name" value="Carboxypeptidase-like, regulatory domain"/>
    <property type="match status" value="1"/>
</dbReference>
<organism evidence="1 2">
    <name type="scientific">Hymenobacter artigasi</name>
    <dbReference type="NCBI Taxonomy" id="2719616"/>
    <lineage>
        <taxon>Bacteria</taxon>
        <taxon>Pseudomonadati</taxon>
        <taxon>Bacteroidota</taxon>
        <taxon>Cytophagia</taxon>
        <taxon>Cytophagales</taxon>
        <taxon>Hymenobacteraceae</taxon>
        <taxon>Hymenobacter</taxon>
    </lineage>
</organism>
<sequence length="650" mass="72626">MPVLKRHFLLLWLVLLAMPARAQLVLRGRVLDAETHQPIPNAQVGVADNRIGTSTNDAGRFALSIPPAYAGQPLTVALLGYQSYRQMLPPLPGPELLIELKMSPAALGEVQVTGSVLGIVREAVARIPRNYPGRPTQLTGFYRESDNDSLGRPRYLVEGLLTVYKAPYPQRTSTGEVQIRQSRKVDLRSDKLVRIDWAGGPFIAHLADFVHRRAQFIDPGHFRDYDYRLAPGSSYHDRPVYVVTFAPKAGNRRADFAGRMYIDQDTYAFLGAEWRYTPAGLRHSPNLADSRALRVAYQPYAGRWHLKTVWWQTRARLPIGPPLNYFGEFLTTAIDTAQTVRPGYLERAQYHDVFLRNAVAYDSAFWRGHTTLLPPETLRQALLDQQRQHRADSLFRPVAAGDSTSAKDAPQTLFGKFLSRFRYGGMVGAWPLSVAAAGLAVAYAPDGYGFGFQADNSVKAQSFSVYSQFEYQFELTHELAVRLATQRLYGQFRADGWAAGLSYQRNFRPRHRPLYGRAGLAYTRQTAGRELGTFANPDAGLRVAGTHLGADELSAQLQALTEALQPSLGLGLELSHKLELVADASYLLPLRTRTRLQISEESGFFLARSAAVINLPHPDVSLRDNGQLTAALPWQPRPWLFSIGLLYRLR</sequence>
<gene>
    <name evidence="1" type="ORF">HBN54_001571</name>
</gene>
<evidence type="ECO:0000313" key="2">
    <source>
        <dbReference type="Proteomes" id="UP000717634"/>
    </source>
</evidence>
<dbReference type="Proteomes" id="UP000717634">
    <property type="component" value="Unassembled WGS sequence"/>
</dbReference>
<keyword evidence="2" id="KW-1185">Reference proteome</keyword>
<reference evidence="1 2" key="1">
    <citation type="submission" date="2020-03" db="EMBL/GenBank/DDBJ databases">
        <title>Genomic Encyclopedia of Type Strains, Phase IV (KMG-V): Genome sequencing to study the core and pangenomes of soil and plant-associated prokaryotes.</title>
        <authorList>
            <person name="Whitman W."/>
        </authorList>
    </citation>
    <scope>NUCLEOTIDE SEQUENCE [LARGE SCALE GENOMIC DNA]</scope>
    <source>
        <strain evidence="1 2">1B</strain>
    </source>
</reference>
<dbReference type="InterPro" id="IPR008969">
    <property type="entry name" value="CarboxyPept-like_regulatory"/>
</dbReference>
<dbReference type="SUPFAM" id="SSF49464">
    <property type="entry name" value="Carboxypeptidase regulatory domain-like"/>
    <property type="match status" value="1"/>
</dbReference>